<keyword evidence="5" id="KW-1185">Reference proteome</keyword>
<sequence>MKSITIGIIICILLNFNATALSSNKPSNVEVNPPRLVNANKYNSIVESEDIKYSNEFIDVNIKLPKITTNNKITDKIMNNIMAKDILALKDEIEKDGEKTYKEFPGNGDFRKYSFDSEFEVTYDKNNILSIVNTIYYYTGGAHGMTIKKPYVFDTNTGKIAYLKNFFDKKEDYKKIILDEIKKEINTHPEMYYDNIISSLNGIPIDQNFYLTSEGIVVFYDLYDIAPYVAGIRDFKIPYNIFKYGLKSDFSVKADNIMIKKDKIIKDNVNYNEYIYYPEIINLPNPIIEKKINTIIERDIDDFKNEAIKLGGKDKKIGLSVSSIDYFLNDNIISLDITYSANDGTTLNSILYDRGYNFDLNSGQNYNLESVFKKNFNYVEEINSIIDSQIKNIKSTSDYKYDYKFTTINKNQQYFIYRGNLVIMFNAGDILDKDFGNVKFYIPLNKFGDNVNEIFKG</sequence>
<evidence type="ECO:0000256" key="1">
    <source>
        <dbReference type="SAM" id="SignalP"/>
    </source>
</evidence>
<reference evidence="4 5" key="1">
    <citation type="submission" date="2020-02" db="EMBL/GenBank/DDBJ databases">
        <title>Genome assembly of a novel Clostridium senegalense strain.</title>
        <authorList>
            <person name="Gupta T.B."/>
            <person name="Jauregui R."/>
            <person name="Maclean P."/>
            <person name="Nawarathana A."/>
            <person name="Brightwell G."/>
        </authorList>
    </citation>
    <scope>NUCLEOTIDE SEQUENCE [LARGE SCALE GENOMIC DNA]</scope>
    <source>
        <strain evidence="4 5">AGRFS4</strain>
    </source>
</reference>
<dbReference type="Pfam" id="PF11738">
    <property type="entry name" value="DUF3298"/>
    <property type="match status" value="1"/>
</dbReference>
<dbReference type="Gene3D" id="3.90.640.20">
    <property type="entry name" value="Heat-shock cognate protein, ATPase"/>
    <property type="match status" value="2"/>
</dbReference>
<gene>
    <name evidence="4" type="ORF">G3M99_15460</name>
</gene>
<dbReference type="Proteomes" id="UP000481872">
    <property type="component" value="Unassembled WGS sequence"/>
</dbReference>
<accession>A0A6M0H8N6</accession>
<organism evidence="4 5">
    <name type="scientific">Clostridium senegalense</name>
    <dbReference type="NCBI Taxonomy" id="1465809"/>
    <lineage>
        <taxon>Bacteria</taxon>
        <taxon>Bacillati</taxon>
        <taxon>Bacillota</taxon>
        <taxon>Clostridia</taxon>
        <taxon>Eubacteriales</taxon>
        <taxon>Clostridiaceae</taxon>
        <taxon>Clostridium</taxon>
    </lineage>
</organism>
<protein>
    <submittedName>
        <fullName evidence="4">DUF3298 domain-containing protein</fullName>
    </submittedName>
</protein>
<dbReference type="Pfam" id="PF13739">
    <property type="entry name" value="PdaC"/>
    <property type="match status" value="1"/>
</dbReference>
<keyword evidence="1" id="KW-0732">Signal</keyword>
<dbReference type="Gene3D" id="3.30.565.40">
    <property type="entry name" value="Fervidobacterium nodosum Rt17-B1 like"/>
    <property type="match status" value="2"/>
</dbReference>
<evidence type="ECO:0000259" key="3">
    <source>
        <dbReference type="Pfam" id="PF13739"/>
    </source>
</evidence>
<comment type="caution">
    <text evidence="4">The sequence shown here is derived from an EMBL/GenBank/DDBJ whole genome shotgun (WGS) entry which is preliminary data.</text>
</comment>
<name>A0A6M0H8N6_9CLOT</name>
<feature type="domain" description="Deacetylase PdaC" evidence="3">
    <location>
        <begin position="51"/>
        <end position="146"/>
    </location>
</feature>
<dbReference type="InterPro" id="IPR025303">
    <property type="entry name" value="PdaC"/>
</dbReference>
<proteinExistence type="predicted"/>
<dbReference type="InterPro" id="IPR021729">
    <property type="entry name" value="DUF3298"/>
</dbReference>
<evidence type="ECO:0000259" key="2">
    <source>
        <dbReference type="Pfam" id="PF11738"/>
    </source>
</evidence>
<evidence type="ECO:0000313" key="5">
    <source>
        <dbReference type="Proteomes" id="UP000481872"/>
    </source>
</evidence>
<feature type="signal peptide" evidence="1">
    <location>
        <begin position="1"/>
        <end position="20"/>
    </location>
</feature>
<evidence type="ECO:0000313" key="4">
    <source>
        <dbReference type="EMBL" id="NEU06221.1"/>
    </source>
</evidence>
<feature type="chain" id="PRO_5038950525" evidence="1">
    <location>
        <begin position="21"/>
        <end position="457"/>
    </location>
</feature>
<dbReference type="RefSeq" id="WP_061994560.1">
    <property type="nucleotide sequence ID" value="NZ_JAAGPU010000037.1"/>
</dbReference>
<feature type="domain" description="DUF3298" evidence="2">
    <location>
        <begin position="164"/>
        <end position="240"/>
    </location>
</feature>
<dbReference type="EMBL" id="JAAGPU010000037">
    <property type="protein sequence ID" value="NEU06221.1"/>
    <property type="molecule type" value="Genomic_DNA"/>
</dbReference>
<dbReference type="AlphaFoldDB" id="A0A6M0H8N6"/>
<dbReference type="InterPro" id="IPR037126">
    <property type="entry name" value="PdaC/RsiV-like_sf"/>
</dbReference>